<keyword evidence="1" id="KW-0812">Transmembrane</keyword>
<evidence type="ECO:0000313" key="2">
    <source>
        <dbReference type="EMBL" id="JAD93551.1"/>
    </source>
</evidence>
<keyword evidence="1" id="KW-0472">Membrane</keyword>
<accession>A0A0A9E0K1</accession>
<proteinExistence type="predicted"/>
<organism evidence="2">
    <name type="scientific">Arundo donax</name>
    <name type="common">Giant reed</name>
    <name type="synonym">Donax arundinaceus</name>
    <dbReference type="NCBI Taxonomy" id="35708"/>
    <lineage>
        <taxon>Eukaryota</taxon>
        <taxon>Viridiplantae</taxon>
        <taxon>Streptophyta</taxon>
        <taxon>Embryophyta</taxon>
        <taxon>Tracheophyta</taxon>
        <taxon>Spermatophyta</taxon>
        <taxon>Magnoliopsida</taxon>
        <taxon>Liliopsida</taxon>
        <taxon>Poales</taxon>
        <taxon>Poaceae</taxon>
        <taxon>PACMAD clade</taxon>
        <taxon>Arundinoideae</taxon>
        <taxon>Arundineae</taxon>
        <taxon>Arundo</taxon>
    </lineage>
</organism>
<sequence>MCLSDLFASSSLSFMGSSSLYFLFFLNFMLVSFSLRFSSLVLYPLLLLFKSSKLVSDFQVST</sequence>
<feature type="transmembrane region" description="Helical" evidence="1">
    <location>
        <begin position="20"/>
        <end position="49"/>
    </location>
</feature>
<reference evidence="2" key="2">
    <citation type="journal article" date="2015" name="Data Brief">
        <title>Shoot transcriptome of the giant reed, Arundo donax.</title>
        <authorList>
            <person name="Barrero R.A."/>
            <person name="Guerrero F.D."/>
            <person name="Moolhuijzen P."/>
            <person name="Goolsby J.A."/>
            <person name="Tidwell J."/>
            <person name="Bellgard S.E."/>
            <person name="Bellgard M.I."/>
        </authorList>
    </citation>
    <scope>NUCLEOTIDE SEQUENCE</scope>
    <source>
        <tissue evidence="2">Shoot tissue taken approximately 20 cm above the soil surface</tissue>
    </source>
</reference>
<dbReference type="AlphaFoldDB" id="A0A0A9E0K1"/>
<keyword evidence="1" id="KW-1133">Transmembrane helix</keyword>
<dbReference type="EMBL" id="GBRH01204344">
    <property type="protein sequence ID" value="JAD93551.1"/>
    <property type="molecule type" value="Transcribed_RNA"/>
</dbReference>
<evidence type="ECO:0000256" key="1">
    <source>
        <dbReference type="SAM" id="Phobius"/>
    </source>
</evidence>
<name>A0A0A9E0K1_ARUDO</name>
<reference evidence="2" key="1">
    <citation type="submission" date="2014-09" db="EMBL/GenBank/DDBJ databases">
        <authorList>
            <person name="Magalhaes I.L.F."/>
            <person name="Oliveira U."/>
            <person name="Santos F.R."/>
            <person name="Vidigal T.H.D.A."/>
            <person name="Brescovit A.D."/>
            <person name="Santos A.J."/>
        </authorList>
    </citation>
    <scope>NUCLEOTIDE SEQUENCE</scope>
    <source>
        <tissue evidence="2">Shoot tissue taken approximately 20 cm above the soil surface</tissue>
    </source>
</reference>
<protein>
    <submittedName>
        <fullName evidence="2">Uncharacterized protein</fullName>
    </submittedName>
</protein>